<dbReference type="Pfam" id="PF14209">
    <property type="entry name" value="DUF4321"/>
    <property type="match status" value="1"/>
</dbReference>
<protein>
    <submittedName>
        <fullName evidence="2">DUF4321 domain-containing protein</fullName>
    </submittedName>
</protein>
<accession>A0A523UNL2</accession>
<dbReference type="EMBL" id="SOJN01000137">
    <property type="protein sequence ID" value="TET44130.1"/>
    <property type="molecule type" value="Genomic_DNA"/>
</dbReference>
<organism evidence="2 3">
    <name type="scientific">candidate division TA06 bacterium</name>
    <dbReference type="NCBI Taxonomy" id="2250710"/>
    <lineage>
        <taxon>Bacteria</taxon>
        <taxon>Bacteria division TA06</taxon>
    </lineage>
</organism>
<feature type="transmembrane region" description="Helical" evidence="1">
    <location>
        <begin position="65"/>
        <end position="84"/>
    </location>
</feature>
<keyword evidence="1" id="KW-1133">Transmembrane helix</keyword>
<comment type="caution">
    <text evidence="2">The sequence shown here is derived from an EMBL/GenBank/DDBJ whole genome shotgun (WGS) entry which is preliminary data.</text>
</comment>
<reference evidence="2 3" key="1">
    <citation type="submission" date="2019-03" db="EMBL/GenBank/DDBJ databases">
        <title>Metabolic potential of uncultured bacteria and archaea associated with petroleum seepage in deep-sea sediments.</title>
        <authorList>
            <person name="Dong X."/>
            <person name="Hubert C."/>
        </authorList>
    </citation>
    <scope>NUCLEOTIDE SEQUENCE [LARGE SCALE GENOMIC DNA]</scope>
    <source>
        <strain evidence="2">E44_bin18</strain>
    </source>
</reference>
<keyword evidence="1" id="KW-0812">Transmembrane</keyword>
<keyword evidence="1" id="KW-0472">Membrane</keyword>
<sequence>MPLRKRFAVVVVIILLGAMLGSAFGQIIGKILPEGHVKTFFLKSVPVGFRTVHVDLAVFTFDIGLMLRLNIISVVGVVVLAYLLRWVY</sequence>
<dbReference type="Proteomes" id="UP000315525">
    <property type="component" value="Unassembled WGS sequence"/>
</dbReference>
<evidence type="ECO:0000256" key="1">
    <source>
        <dbReference type="SAM" id="Phobius"/>
    </source>
</evidence>
<dbReference type="InterPro" id="IPR025470">
    <property type="entry name" value="DUF4321"/>
</dbReference>
<gene>
    <name evidence="2" type="ORF">E3J62_11145</name>
</gene>
<proteinExistence type="predicted"/>
<evidence type="ECO:0000313" key="2">
    <source>
        <dbReference type="EMBL" id="TET44130.1"/>
    </source>
</evidence>
<dbReference type="AlphaFoldDB" id="A0A523UNL2"/>
<evidence type="ECO:0000313" key="3">
    <source>
        <dbReference type="Proteomes" id="UP000315525"/>
    </source>
</evidence>
<name>A0A523UNL2_UNCT6</name>